<protein>
    <submittedName>
        <fullName evidence="2">Alpha/beta hydrolase</fullName>
    </submittedName>
</protein>
<dbReference type="FunFam" id="3.40.50.1820:FF:000154">
    <property type="entry name" value="Alpha/beta hydrolase"/>
    <property type="match status" value="1"/>
</dbReference>
<comment type="caution">
    <text evidence="2">The sequence shown here is derived from an EMBL/GenBank/DDBJ whole genome shotgun (WGS) entry which is preliminary data.</text>
</comment>
<organism evidence="2 3">
    <name type="scientific">Bacillus salacetis</name>
    <dbReference type="NCBI Taxonomy" id="2315464"/>
    <lineage>
        <taxon>Bacteria</taxon>
        <taxon>Bacillati</taxon>
        <taxon>Bacillota</taxon>
        <taxon>Bacilli</taxon>
        <taxon>Bacillales</taxon>
        <taxon>Bacillaceae</taxon>
        <taxon>Bacillus</taxon>
    </lineage>
</organism>
<keyword evidence="2" id="KW-0378">Hydrolase</keyword>
<feature type="domain" description="Serine aminopeptidase S33" evidence="1">
    <location>
        <begin position="8"/>
        <end position="244"/>
    </location>
</feature>
<dbReference type="EMBL" id="QXIR01000007">
    <property type="protein sequence ID" value="RIW35650.1"/>
    <property type="molecule type" value="Genomic_DNA"/>
</dbReference>
<dbReference type="InterPro" id="IPR051044">
    <property type="entry name" value="MAG_DAG_Lipase"/>
</dbReference>
<dbReference type="AlphaFoldDB" id="A0A3A1R197"/>
<proteinExistence type="predicted"/>
<evidence type="ECO:0000313" key="2">
    <source>
        <dbReference type="EMBL" id="RIW35650.1"/>
    </source>
</evidence>
<dbReference type="PRINTS" id="PR00111">
    <property type="entry name" value="ABHYDROLASE"/>
</dbReference>
<dbReference type="InterPro" id="IPR029058">
    <property type="entry name" value="AB_hydrolase_fold"/>
</dbReference>
<dbReference type="GO" id="GO:0016787">
    <property type="term" value="F:hydrolase activity"/>
    <property type="evidence" value="ECO:0007669"/>
    <property type="project" value="UniProtKB-KW"/>
</dbReference>
<accession>A0A3A1R197</accession>
<dbReference type="OrthoDB" id="9806902at2"/>
<name>A0A3A1R197_9BACI</name>
<dbReference type="InterPro" id="IPR022742">
    <property type="entry name" value="Hydrolase_4"/>
</dbReference>
<dbReference type="SUPFAM" id="SSF53474">
    <property type="entry name" value="alpha/beta-Hydrolases"/>
    <property type="match status" value="1"/>
</dbReference>
<dbReference type="PANTHER" id="PTHR11614">
    <property type="entry name" value="PHOSPHOLIPASE-RELATED"/>
    <property type="match status" value="1"/>
</dbReference>
<reference evidence="2 3" key="1">
    <citation type="submission" date="2018-09" db="EMBL/GenBank/DDBJ databases">
        <title>Bacillus saliacetes sp. nov., isolated from Thai shrimp paste (Ka-pi).</title>
        <authorList>
            <person name="Daroonpunt R."/>
            <person name="Tanasupawat S."/>
            <person name="Yiamsombut S."/>
        </authorList>
    </citation>
    <scope>NUCLEOTIDE SEQUENCE [LARGE SCALE GENOMIC DNA]</scope>
    <source>
        <strain evidence="2 3">SKP7-4</strain>
    </source>
</reference>
<keyword evidence="3" id="KW-1185">Reference proteome</keyword>
<dbReference type="Gene3D" id="3.40.50.1820">
    <property type="entry name" value="alpha/beta hydrolase"/>
    <property type="match status" value="1"/>
</dbReference>
<dbReference type="Pfam" id="PF12146">
    <property type="entry name" value="Hydrolase_4"/>
    <property type="match status" value="1"/>
</dbReference>
<dbReference type="RefSeq" id="WP_119546215.1">
    <property type="nucleotide sequence ID" value="NZ_QXIR01000007.1"/>
</dbReference>
<dbReference type="InterPro" id="IPR000073">
    <property type="entry name" value="AB_hydrolase_1"/>
</dbReference>
<evidence type="ECO:0000313" key="3">
    <source>
        <dbReference type="Proteomes" id="UP000265801"/>
    </source>
</evidence>
<gene>
    <name evidence="2" type="ORF">D3H55_07135</name>
</gene>
<sequence length="269" mass="31002">MWKWETEQEAKAVIVIIHGAMEHHGRYGWLIEMWRTSGYHVIMGDLPGQGMTSRAQRGHIDSFDEYIIEVKDWVQAAYQFDLPVFVIGHSMGGLVAARLMQESHINIAGLVLSSPCLGLVNSIPKPLDLFSHILNKVAPHVKFSSGLTIHQATRNEEVREIDSNDSLYVTKVSVRWYRELDHAIKQAFANIHKMPDVPLLVMQGGDDKIVDKTLVKKWFNELSLSEMHYKEWPKLYHEIFNEPERDEVFEYAKNFVETRLKAIGYVVQD</sequence>
<dbReference type="Proteomes" id="UP000265801">
    <property type="component" value="Unassembled WGS sequence"/>
</dbReference>
<evidence type="ECO:0000259" key="1">
    <source>
        <dbReference type="Pfam" id="PF12146"/>
    </source>
</evidence>